<reference evidence="4 5" key="1">
    <citation type="submission" date="2018-08" db="EMBL/GenBank/DDBJ databases">
        <title>Genomic investigation of the strawberry pathogen Phytophthora fragariae indicates pathogenicity is determined by transcriptional variation in three key races.</title>
        <authorList>
            <person name="Adams T.M."/>
            <person name="Armitage A.D."/>
            <person name="Sobczyk M.K."/>
            <person name="Bates H.J."/>
            <person name="Dunwell J.M."/>
            <person name="Nellist C.F."/>
            <person name="Harrison R.J."/>
        </authorList>
    </citation>
    <scope>NUCLEOTIDE SEQUENCE [LARGE SCALE GENOMIC DNA]</scope>
    <source>
        <strain evidence="3 5">A4</strain>
        <strain evidence="2 4">NOV-27</strain>
    </source>
</reference>
<keyword evidence="1" id="KW-0732">Signal</keyword>
<dbReference type="EMBL" id="QXGB01001860">
    <property type="protein sequence ID" value="KAE9184581.1"/>
    <property type="molecule type" value="Genomic_DNA"/>
</dbReference>
<comment type="caution">
    <text evidence="3">The sequence shown here is derived from an EMBL/GenBank/DDBJ whole genome shotgun (WGS) entry which is preliminary data.</text>
</comment>
<feature type="chain" id="PRO_5036167226" description="RxLR effector protein" evidence="1">
    <location>
        <begin position="22"/>
        <end position="80"/>
    </location>
</feature>
<sequence length="80" mass="8599">MATVSCCSAALLLLSLRLLDARSLSRSFLDARAPSRGLLDVRSLRLLDARSPLFLPRLVAVLTLPSSVESCGVLELMDDA</sequence>
<gene>
    <name evidence="3" type="ORF">PF001_g20671</name>
    <name evidence="2" type="ORF">PF005_g21621</name>
</gene>
<evidence type="ECO:0000313" key="3">
    <source>
        <dbReference type="EMBL" id="KAE9288112.1"/>
    </source>
</evidence>
<name>A0A6A4CF54_9STRA</name>
<proteinExistence type="predicted"/>
<evidence type="ECO:0000313" key="4">
    <source>
        <dbReference type="Proteomes" id="UP000433483"/>
    </source>
</evidence>
<evidence type="ECO:0000256" key="1">
    <source>
        <dbReference type="SAM" id="SignalP"/>
    </source>
</evidence>
<dbReference type="AlphaFoldDB" id="A0A6A4CF54"/>
<organism evidence="3 5">
    <name type="scientific">Phytophthora fragariae</name>
    <dbReference type="NCBI Taxonomy" id="53985"/>
    <lineage>
        <taxon>Eukaryota</taxon>
        <taxon>Sar</taxon>
        <taxon>Stramenopiles</taxon>
        <taxon>Oomycota</taxon>
        <taxon>Peronosporomycetes</taxon>
        <taxon>Peronosporales</taxon>
        <taxon>Peronosporaceae</taxon>
        <taxon>Phytophthora</taxon>
    </lineage>
</organism>
<accession>A0A6A4CF54</accession>
<keyword evidence="4" id="KW-1185">Reference proteome</keyword>
<dbReference type="EMBL" id="QXGE01001802">
    <property type="protein sequence ID" value="KAE9288112.1"/>
    <property type="molecule type" value="Genomic_DNA"/>
</dbReference>
<evidence type="ECO:0000313" key="2">
    <source>
        <dbReference type="EMBL" id="KAE9184581.1"/>
    </source>
</evidence>
<feature type="signal peptide" evidence="1">
    <location>
        <begin position="1"/>
        <end position="21"/>
    </location>
</feature>
<evidence type="ECO:0008006" key="6">
    <source>
        <dbReference type="Google" id="ProtNLM"/>
    </source>
</evidence>
<dbReference type="Proteomes" id="UP000433483">
    <property type="component" value="Unassembled WGS sequence"/>
</dbReference>
<dbReference type="Proteomes" id="UP000437068">
    <property type="component" value="Unassembled WGS sequence"/>
</dbReference>
<evidence type="ECO:0000313" key="5">
    <source>
        <dbReference type="Proteomes" id="UP000437068"/>
    </source>
</evidence>
<protein>
    <recommendedName>
        <fullName evidence="6">RxLR effector protein</fullName>
    </recommendedName>
</protein>